<sequence>MNNSINQNENNSYYYMLKCKNDNGESTLSYCIQSRLDLPISKSLITRGFSSSIIERCYIDQYYLKNDDFIDGVDLLVVCTILQNHIKHIDDLKQHSIIPNGTISETRTSASTLNLCLTCTKEAKRLACIPCSQPKACISRGSSVHHSLITLTERLAKFFSLCYDTEIRMLTSMLHCSIVTNVFVLCINENNPNLHTPVKTRILDLFTMALLHKNN</sequence>
<organism evidence="1 2">
    <name type="scientific">Rotaria socialis</name>
    <dbReference type="NCBI Taxonomy" id="392032"/>
    <lineage>
        <taxon>Eukaryota</taxon>
        <taxon>Metazoa</taxon>
        <taxon>Spiralia</taxon>
        <taxon>Gnathifera</taxon>
        <taxon>Rotifera</taxon>
        <taxon>Eurotatoria</taxon>
        <taxon>Bdelloidea</taxon>
        <taxon>Philodinida</taxon>
        <taxon>Philodinidae</taxon>
        <taxon>Rotaria</taxon>
    </lineage>
</organism>
<dbReference type="AlphaFoldDB" id="A0A818P3H5"/>
<dbReference type="Proteomes" id="UP000663865">
    <property type="component" value="Unassembled WGS sequence"/>
</dbReference>
<gene>
    <name evidence="1" type="ORF">KIK155_LOCUS21737</name>
</gene>
<name>A0A818P3H5_9BILA</name>
<protein>
    <submittedName>
        <fullName evidence="1">Uncharacterized protein</fullName>
    </submittedName>
</protein>
<accession>A0A818P3H5</accession>
<evidence type="ECO:0000313" key="1">
    <source>
        <dbReference type="EMBL" id="CAF3617424.1"/>
    </source>
</evidence>
<reference evidence="1" key="1">
    <citation type="submission" date="2021-02" db="EMBL/GenBank/DDBJ databases">
        <authorList>
            <person name="Nowell W R."/>
        </authorList>
    </citation>
    <scope>NUCLEOTIDE SEQUENCE</scope>
</reference>
<comment type="caution">
    <text evidence="1">The sequence shown here is derived from an EMBL/GenBank/DDBJ whole genome shotgun (WGS) entry which is preliminary data.</text>
</comment>
<proteinExistence type="predicted"/>
<dbReference type="EMBL" id="CAJNYV010003857">
    <property type="protein sequence ID" value="CAF3617424.1"/>
    <property type="molecule type" value="Genomic_DNA"/>
</dbReference>
<evidence type="ECO:0000313" key="2">
    <source>
        <dbReference type="Proteomes" id="UP000663865"/>
    </source>
</evidence>